<sequence>MKILSLRFKNLNALRGEWTIDFRQSPFAGNGLFAITGDTGAGKTTLLDAICLALYHQTPRLGPVTPTQNELMSRGTSECLAEVEFEIKGQAWRAFWSQNRARGQHNGKLQPPRVELARCEDNVIVADKIQDKLRITEQLSGLNFQRFTRSMMLSQGQFAAFLNAPSAERAELLEELTGTEIYGQISQAVFEKHKQLRQQLDNLQAGASGILLLDEETRVKLSRQQTDLQQQEQQLQQESLLISQAQQWLQQHQVLTGKRLQREQEHQAITLRWQQAAPERQRLATSEPAEKVRGIWQQLLRQQQEQQQLTAQQLASQQQLNHAEALQQQSVSQYQQAESALQQLREQQQQQETLLTGQVIPLDQQIATGQQQYDHSRQQLNSLQQQLAPLIQQHNTVVQQSAALGQQREQWQQWRETHQGVASYGAHLQLWQHRLTGWQQQQQDVLETDRQLKEHQQQTAVLQKSLTELNQQIQPRQKDETIATEAFQLREKQQQALEAEAATDGLRHSLEHSQTQRHLLQQLLLLDSKAVPLQQQQDRLRQEHSRLNQQITSDEQSLEQFRRHYQTEKKQLQAVTTLCELEAKIANLSVLRDQLTAGQPCPLCGSCEHPSVEHYRQLQPDENQQERKRLEQCVATLQEQGIQQKTALMQAQLRTQQLQTEINTLSTELETLGREWQQLTLSSHINIEFSDHSALKQQIQTLDQQEAVTRQQLQQREAAVQACQQAREAMYLCREKLQQHQQQLSLLNQQLDNSQKKSLELSERHRQAVAQAAERSEQLRTDICQYSLDLPEQSHDAERWFSEQHQLWGDWQQNEKQLRDSESEHIRLTSLLESLQLELTRQKNAVQQAEETAAQQFTALEELRRQRQQLFGDQQVITARQTMHDQLQQQEQQVRKLQHQWQQTRDQLSLHNGQHNQLEQQIVRLNAQTSDTEREFDAALQHQGFSNRQAFSDALLDEHEATVLRQQLEQLDQSLRQADILQLQAIEAEQQHLLQRPELSQQEITLLEQQQQTLHQQLKENLHQQGEIGERLHADNRYRQHQQQLLAQISQQQRLLADWDHLNRLIGSATGSVFRRFAQGLTLDHLVWLANQQLARLHGRYLLQRQATDALELSVIDTWQADNQRDTRTLSGGESFLVSLALALALSDLVSDKNRIESLFLDEGFGTLDGQTLDVALDALDSLNASGKTIGVISHVEAMKERIPLQIRVIKVNGLGYSKLELPTGPG</sequence>
<dbReference type="InterPro" id="IPR027417">
    <property type="entry name" value="P-loop_NTPase"/>
</dbReference>
<organism evidence="3 4">
    <name type="scientific">Tatumella morbirosei</name>
    <dbReference type="NCBI Taxonomy" id="642227"/>
    <lineage>
        <taxon>Bacteria</taxon>
        <taxon>Pseudomonadati</taxon>
        <taxon>Pseudomonadota</taxon>
        <taxon>Gammaproteobacteria</taxon>
        <taxon>Enterobacterales</taxon>
        <taxon>Erwiniaceae</taxon>
        <taxon>Tatumella</taxon>
    </lineage>
</organism>
<dbReference type="Gene3D" id="3.40.50.300">
    <property type="entry name" value="P-loop containing nucleotide triphosphate hydrolases"/>
    <property type="match status" value="2"/>
</dbReference>
<dbReference type="STRING" id="642227.HA49_07835"/>
<dbReference type="SUPFAM" id="SSF52540">
    <property type="entry name" value="P-loop containing nucleoside triphosphate hydrolases"/>
    <property type="match status" value="2"/>
</dbReference>
<proteinExistence type="predicted"/>
<accession>A0A095TE20</accession>
<dbReference type="Pfam" id="PF13476">
    <property type="entry name" value="AAA_23"/>
    <property type="match status" value="1"/>
</dbReference>
<feature type="coiled-coil region" evidence="1">
    <location>
        <begin position="818"/>
        <end position="935"/>
    </location>
</feature>
<feature type="coiled-coil region" evidence="1">
    <location>
        <begin position="648"/>
        <end position="675"/>
    </location>
</feature>
<reference evidence="3" key="1">
    <citation type="submission" date="2014-12" db="EMBL/GenBank/DDBJ databases">
        <title>The draft genome of the Tatumella morbirosei type strain, LMG23360T isolated from pineapple rot.</title>
        <authorList>
            <person name="Smits T.H."/>
            <person name="Palmer M."/>
            <person name="Venter S.N."/>
            <person name="Duffy B."/>
            <person name="Steenkamp E.T."/>
            <person name="Chan W.Y."/>
            <person name="Coutinho T.A."/>
            <person name="Coetzee M.P."/>
            <person name="De Maayer P."/>
        </authorList>
    </citation>
    <scope>NUCLEOTIDE SEQUENCE [LARGE SCALE GENOMIC DNA]</scope>
    <source>
        <strain evidence="3">LMG 23360</strain>
    </source>
</reference>
<keyword evidence="1" id="KW-0175">Coiled coil</keyword>
<evidence type="ECO:0000256" key="1">
    <source>
        <dbReference type="SAM" id="Coils"/>
    </source>
</evidence>
<dbReference type="AlphaFoldDB" id="A0A095TE20"/>
<feature type="coiled-coil region" evidence="1">
    <location>
        <begin position="964"/>
        <end position="991"/>
    </location>
</feature>
<dbReference type="Proteomes" id="UP000029577">
    <property type="component" value="Unassembled WGS sequence"/>
</dbReference>
<evidence type="ECO:0000259" key="2">
    <source>
        <dbReference type="Pfam" id="PF13476"/>
    </source>
</evidence>
<dbReference type="PANTHER" id="PTHR32114">
    <property type="entry name" value="ABC TRANSPORTER ABCH.3"/>
    <property type="match status" value="1"/>
</dbReference>
<feature type="coiled-coil region" evidence="1">
    <location>
        <begin position="737"/>
        <end position="764"/>
    </location>
</feature>
<dbReference type="InterPro" id="IPR038729">
    <property type="entry name" value="Rad50/SbcC_AAA"/>
</dbReference>
<dbReference type="RefSeq" id="WP_038018575.1">
    <property type="nucleotide sequence ID" value="NZ_JPKR02000004.1"/>
</dbReference>
<comment type="caution">
    <text evidence="3">The sequence shown here is derived from an EMBL/GenBank/DDBJ whole genome shotgun (WGS) entry which is preliminary data.</text>
</comment>
<dbReference type="GO" id="GO:0016887">
    <property type="term" value="F:ATP hydrolysis activity"/>
    <property type="evidence" value="ECO:0007669"/>
    <property type="project" value="InterPro"/>
</dbReference>
<dbReference type="eggNOG" id="COG0419">
    <property type="taxonomic scope" value="Bacteria"/>
</dbReference>
<dbReference type="PANTHER" id="PTHR32114:SF2">
    <property type="entry name" value="ABC TRANSPORTER ABCH.3"/>
    <property type="match status" value="1"/>
</dbReference>
<dbReference type="EMBL" id="JPKR02000004">
    <property type="protein sequence ID" value="KGD75151.1"/>
    <property type="molecule type" value="Genomic_DNA"/>
</dbReference>
<gene>
    <name evidence="3" type="ORF">HA49_07835</name>
</gene>
<feature type="domain" description="Rad50/SbcC-type AAA" evidence="2">
    <location>
        <begin position="5"/>
        <end position="236"/>
    </location>
</feature>
<dbReference type="Pfam" id="PF13558">
    <property type="entry name" value="SbcC_Walker_B"/>
    <property type="match status" value="1"/>
</dbReference>
<dbReference type="OrthoDB" id="9795626at2"/>
<name>A0A095TE20_9GAMM</name>
<evidence type="ECO:0000313" key="3">
    <source>
        <dbReference type="EMBL" id="KGD75151.1"/>
    </source>
</evidence>
<evidence type="ECO:0000313" key="4">
    <source>
        <dbReference type="Proteomes" id="UP000029577"/>
    </source>
</evidence>
<protein>
    <recommendedName>
        <fullName evidence="2">Rad50/SbcC-type AAA domain-containing protein</fullName>
    </recommendedName>
</protein>
<feature type="coiled-coil region" evidence="1">
    <location>
        <begin position="327"/>
        <end position="386"/>
    </location>
</feature>
<keyword evidence="4" id="KW-1185">Reference proteome</keyword>
<dbReference type="GO" id="GO:0006302">
    <property type="term" value="P:double-strand break repair"/>
    <property type="evidence" value="ECO:0007669"/>
    <property type="project" value="InterPro"/>
</dbReference>